<dbReference type="RefSeq" id="WP_185009249.1">
    <property type="nucleotide sequence ID" value="NZ_BAAAUI010000037.1"/>
</dbReference>
<organism evidence="1 2">
    <name type="scientific">Crossiella cryophila</name>
    <dbReference type="NCBI Taxonomy" id="43355"/>
    <lineage>
        <taxon>Bacteria</taxon>
        <taxon>Bacillati</taxon>
        <taxon>Actinomycetota</taxon>
        <taxon>Actinomycetes</taxon>
        <taxon>Pseudonocardiales</taxon>
        <taxon>Pseudonocardiaceae</taxon>
        <taxon>Crossiella</taxon>
    </lineage>
</organism>
<sequence length="117" mass="13261">MTGNMTGGLDESVRTHLAKLFTLIHTLDDPDVAELARAEMPRLISALKLVLDAHEPDEYGHCRQCQPGKRRHRLPFEPCRAYDSAQRFLAVERGLPQMLVQAQHSAFADNRPRHALH</sequence>
<evidence type="ECO:0000313" key="1">
    <source>
        <dbReference type="EMBL" id="MBB4682164.1"/>
    </source>
</evidence>
<reference evidence="1 2" key="1">
    <citation type="submission" date="2020-08" db="EMBL/GenBank/DDBJ databases">
        <title>Sequencing the genomes of 1000 actinobacteria strains.</title>
        <authorList>
            <person name="Klenk H.-P."/>
        </authorList>
    </citation>
    <scope>NUCLEOTIDE SEQUENCE [LARGE SCALE GENOMIC DNA]</scope>
    <source>
        <strain evidence="1 2">DSM 44230</strain>
    </source>
</reference>
<protein>
    <submittedName>
        <fullName evidence="1">Uncharacterized protein</fullName>
    </submittedName>
</protein>
<accession>A0A7W7G0E2</accession>
<proteinExistence type="predicted"/>
<name>A0A7W7G0E2_9PSEU</name>
<comment type="caution">
    <text evidence="1">The sequence shown here is derived from an EMBL/GenBank/DDBJ whole genome shotgun (WGS) entry which is preliminary data.</text>
</comment>
<evidence type="ECO:0000313" key="2">
    <source>
        <dbReference type="Proteomes" id="UP000533598"/>
    </source>
</evidence>
<keyword evidence="2" id="KW-1185">Reference proteome</keyword>
<dbReference type="AlphaFoldDB" id="A0A7W7G0E2"/>
<gene>
    <name evidence="1" type="ORF">HNR67_008282</name>
</gene>
<dbReference type="EMBL" id="JACHMH010000001">
    <property type="protein sequence ID" value="MBB4682164.1"/>
    <property type="molecule type" value="Genomic_DNA"/>
</dbReference>
<dbReference type="Proteomes" id="UP000533598">
    <property type="component" value="Unassembled WGS sequence"/>
</dbReference>